<keyword evidence="10" id="KW-1185">Reference proteome</keyword>
<evidence type="ECO:0000256" key="1">
    <source>
        <dbReference type="ARBA" id="ARBA00004567"/>
    </source>
</evidence>
<dbReference type="AlphaFoldDB" id="A0A811N6Z7"/>
<dbReference type="Proteomes" id="UP000604825">
    <property type="component" value="Unassembled WGS sequence"/>
</dbReference>
<dbReference type="GO" id="GO:0051028">
    <property type="term" value="P:mRNA transport"/>
    <property type="evidence" value="ECO:0007669"/>
    <property type="project" value="UniProtKB-KW"/>
</dbReference>
<keyword evidence="2" id="KW-0813">Transport</keyword>
<keyword evidence="3" id="KW-0509">mRNA transport</keyword>
<organism evidence="9 10">
    <name type="scientific">Miscanthus lutarioriparius</name>
    <dbReference type="NCBI Taxonomy" id="422564"/>
    <lineage>
        <taxon>Eukaryota</taxon>
        <taxon>Viridiplantae</taxon>
        <taxon>Streptophyta</taxon>
        <taxon>Embryophyta</taxon>
        <taxon>Tracheophyta</taxon>
        <taxon>Spermatophyta</taxon>
        <taxon>Magnoliopsida</taxon>
        <taxon>Liliopsida</taxon>
        <taxon>Poales</taxon>
        <taxon>Poaceae</taxon>
        <taxon>PACMAD clade</taxon>
        <taxon>Panicoideae</taxon>
        <taxon>Andropogonodae</taxon>
        <taxon>Andropogoneae</taxon>
        <taxon>Saccharinae</taxon>
        <taxon>Miscanthus</taxon>
    </lineage>
</organism>
<feature type="compositionally biased region" description="Low complexity" evidence="8">
    <location>
        <begin position="49"/>
        <end position="81"/>
    </location>
</feature>
<keyword evidence="4" id="KW-0653">Protein transport</keyword>
<dbReference type="GO" id="GO:0017056">
    <property type="term" value="F:structural constituent of nuclear pore"/>
    <property type="evidence" value="ECO:0007669"/>
    <property type="project" value="InterPro"/>
</dbReference>
<reference evidence="9" key="1">
    <citation type="submission" date="2020-10" db="EMBL/GenBank/DDBJ databases">
        <authorList>
            <person name="Han B."/>
            <person name="Lu T."/>
            <person name="Zhao Q."/>
            <person name="Huang X."/>
            <person name="Zhao Y."/>
        </authorList>
    </citation>
    <scope>NUCLEOTIDE SEQUENCE</scope>
</reference>
<evidence type="ECO:0000256" key="3">
    <source>
        <dbReference type="ARBA" id="ARBA00022816"/>
    </source>
</evidence>
<dbReference type="GO" id="GO:0015031">
    <property type="term" value="P:protein transport"/>
    <property type="evidence" value="ECO:0007669"/>
    <property type="project" value="UniProtKB-KW"/>
</dbReference>
<gene>
    <name evidence="9" type="ORF">NCGR_LOCUS12800</name>
</gene>
<evidence type="ECO:0000256" key="4">
    <source>
        <dbReference type="ARBA" id="ARBA00022927"/>
    </source>
</evidence>
<evidence type="ECO:0000256" key="2">
    <source>
        <dbReference type="ARBA" id="ARBA00022448"/>
    </source>
</evidence>
<comment type="caution">
    <text evidence="9">The sequence shown here is derived from an EMBL/GenBank/DDBJ whole genome shotgun (WGS) entry which is preliminary data.</text>
</comment>
<evidence type="ECO:0008006" key="11">
    <source>
        <dbReference type="Google" id="ProtNLM"/>
    </source>
</evidence>
<feature type="compositionally biased region" description="Polar residues" evidence="8">
    <location>
        <begin position="12"/>
        <end position="33"/>
    </location>
</feature>
<sequence>MAFSFASPPASNPFQTPAASNPFQTPAASNPFQTLAAPNPFQTPAPATSQAPSLSPSPFQFSFQQQQPQPQQQVAPAAQPQQPQPQPQQQKLTLYTMDMKPAGYNTKWEELHAESQKALLQIEDKIRDYRDESERLDQCSRLYDSISNVNFELDASRIAQELGGTTTVMEREKASIQELMTVVNEMMWNTEFAIRSYLMLRPRFTRPGAGVANGGSSNPSSGAPPNQPVVDFYSGVPKRPSIFMQRTVNRFECYLAECCKWIGELEQLVQMETNKRSSDSLESLPKVMSNVHDYFIYVASKVENLHQYVESMKTEYLNEQRRIGNGSDPFLEANRREAAKQEAAARRVHPTLHLPTPAQPMAQIAAPATSQPQQSSFPSAATFSSALSTFSTPASAPSSSSLFATPTTPAPSGNLFGASGSAQLTTPFGTASTPTLTSTPAPGFGTSTTSLGGTSLFSTPFGGGATASGSSFGGASLVLRIAKLPFSPYHVYPLNPFSPYHVYPFSMVQKGRYYRTSCHEVIIPVPLDNLA</sequence>
<evidence type="ECO:0000256" key="7">
    <source>
        <dbReference type="ARBA" id="ARBA00023242"/>
    </source>
</evidence>
<evidence type="ECO:0000256" key="6">
    <source>
        <dbReference type="ARBA" id="ARBA00023132"/>
    </source>
</evidence>
<keyword evidence="5" id="KW-0811">Translocation</keyword>
<dbReference type="PANTHER" id="PTHR13437:SF2">
    <property type="entry name" value="NUCLEOPORIN P58_P45"/>
    <property type="match status" value="1"/>
</dbReference>
<accession>A0A811N6Z7</accession>
<protein>
    <recommendedName>
        <fullName evidence="11">Nuclear pore complex protein NUP58</fullName>
    </recommendedName>
</protein>
<dbReference type="PANTHER" id="PTHR13437">
    <property type="entry name" value="NUCLEOPORIN P58/P45 NUCLEOPORIN-LIKE PROTEIN 1"/>
    <property type="match status" value="1"/>
</dbReference>
<evidence type="ECO:0000313" key="9">
    <source>
        <dbReference type="EMBL" id="CAD6218991.1"/>
    </source>
</evidence>
<keyword evidence="7" id="KW-0539">Nucleus</keyword>
<name>A0A811N6Z7_9POAL</name>
<dbReference type="InterPro" id="IPR024882">
    <property type="entry name" value="NUP58/p45/49"/>
</dbReference>
<keyword evidence="6" id="KW-0906">Nuclear pore complex</keyword>
<evidence type="ECO:0000256" key="5">
    <source>
        <dbReference type="ARBA" id="ARBA00023010"/>
    </source>
</evidence>
<dbReference type="Gene3D" id="6.10.140.1350">
    <property type="match status" value="1"/>
</dbReference>
<proteinExistence type="predicted"/>
<feature type="region of interest" description="Disordered" evidence="8">
    <location>
        <begin position="1"/>
        <end position="89"/>
    </location>
</feature>
<dbReference type="GO" id="GO:0005643">
    <property type="term" value="C:nuclear pore"/>
    <property type="evidence" value="ECO:0007669"/>
    <property type="project" value="UniProtKB-SubCell"/>
</dbReference>
<dbReference type="EMBL" id="CAJGYO010000003">
    <property type="protein sequence ID" value="CAD6218991.1"/>
    <property type="molecule type" value="Genomic_DNA"/>
</dbReference>
<comment type="subcellular location">
    <subcellularLocation>
        <location evidence="1">Nucleus</location>
        <location evidence="1">Nuclear pore complex</location>
    </subcellularLocation>
</comment>
<evidence type="ECO:0000256" key="8">
    <source>
        <dbReference type="SAM" id="MobiDB-lite"/>
    </source>
</evidence>
<evidence type="ECO:0000313" key="10">
    <source>
        <dbReference type="Proteomes" id="UP000604825"/>
    </source>
</evidence>
<dbReference type="GO" id="GO:0008139">
    <property type="term" value="F:nuclear localization sequence binding"/>
    <property type="evidence" value="ECO:0007669"/>
    <property type="project" value="InterPro"/>
</dbReference>
<dbReference type="OrthoDB" id="2538017at2759"/>